<protein>
    <submittedName>
        <fullName evidence="1">Peptidyl-prolyl cis-trans isomerase CYP21-1</fullName>
    </submittedName>
</protein>
<keyword evidence="2" id="KW-1185">Reference proteome</keyword>
<evidence type="ECO:0000313" key="2">
    <source>
        <dbReference type="Proteomes" id="UP000829398"/>
    </source>
</evidence>
<reference evidence="2" key="1">
    <citation type="journal article" date="2023" name="Hortic. Res.">
        <title>A chromosome-level phased genome enabling allele-level studies in sweet orange: a case study on citrus Huanglongbing tolerance.</title>
        <authorList>
            <person name="Wu B."/>
            <person name="Yu Q."/>
            <person name="Deng Z."/>
            <person name="Duan Y."/>
            <person name="Luo F."/>
            <person name="Gmitter F. Jr."/>
        </authorList>
    </citation>
    <scope>NUCLEOTIDE SEQUENCE [LARGE SCALE GENOMIC DNA]</scope>
    <source>
        <strain evidence="2">cv. Valencia</strain>
    </source>
</reference>
<accession>A0ACB8IEE4</accession>
<gene>
    <name evidence="1" type="ORF">KPL71_022526</name>
</gene>
<evidence type="ECO:0000313" key="1">
    <source>
        <dbReference type="EMBL" id="KAH9694745.1"/>
    </source>
</evidence>
<name>A0ACB8IEE4_CITSI</name>
<proteinExistence type="predicted"/>
<keyword evidence="1" id="KW-0413">Isomerase</keyword>
<dbReference type="Proteomes" id="UP000829398">
    <property type="component" value="Chromosome 8"/>
</dbReference>
<organism evidence="1 2">
    <name type="scientific">Citrus sinensis</name>
    <name type="common">Sweet orange</name>
    <name type="synonym">Citrus aurantium var. sinensis</name>
    <dbReference type="NCBI Taxonomy" id="2711"/>
    <lineage>
        <taxon>Eukaryota</taxon>
        <taxon>Viridiplantae</taxon>
        <taxon>Streptophyta</taxon>
        <taxon>Embryophyta</taxon>
        <taxon>Tracheophyta</taxon>
        <taxon>Spermatophyta</taxon>
        <taxon>Magnoliopsida</taxon>
        <taxon>eudicotyledons</taxon>
        <taxon>Gunneridae</taxon>
        <taxon>Pentapetalae</taxon>
        <taxon>rosids</taxon>
        <taxon>malvids</taxon>
        <taxon>Sapindales</taxon>
        <taxon>Rutaceae</taxon>
        <taxon>Aurantioideae</taxon>
        <taxon>Citrus</taxon>
    </lineage>
</organism>
<sequence length="249" mass="27690">MRREISGFVRTRYLLLFVLIFVFLIAAFSSRRKLERAFKFLHLFILQSALTGVDAPENEEEEKEEEVFEITHRVYLDVDIEEQRLGRIVIGLYGQVVPKTVENFRALCTGEKGTGASGKPLHFKGKPFHRIVSGFVIQGGDIVRGDGKGSDSIYGGTFPDENFKIKHSHAGVVSMVNSGPDSNGSQFFITTVKASWLDGEHVVFGKVIQGMDTVYAIEGGAGTYSGKPRKKVTIADSGEIPKNKWDEER</sequence>
<dbReference type="EMBL" id="CM039177">
    <property type="protein sequence ID" value="KAH9694745.1"/>
    <property type="molecule type" value="Genomic_DNA"/>
</dbReference>
<comment type="caution">
    <text evidence="1">The sequence shown here is derived from an EMBL/GenBank/DDBJ whole genome shotgun (WGS) entry which is preliminary data.</text>
</comment>